<dbReference type="PANTHER" id="PTHR46401:SF9">
    <property type="entry name" value="MANNOSYLTRANSFERASE A"/>
    <property type="match status" value="1"/>
</dbReference>
<evidence type="ECO:0000256" key="1">
    <source>
        <dbReference type="PROSITE-ProRule" id="PRU00339"/>
    </source>
</evidence>
<keyword evidence="3" id="KW-0808">Transferase</keyword>
<dbReference type="Gene3D" id="3.40.50.2000">
    <property type="entry name" value="Glycogen Phosphorylase B"/>
    <property type="match status" value="1"/>
</dbReference>
<dbReference type="PANTHER" id="PTHR46401">
    <property type="entry name" value="GLYCOSYLTRANSFERASE WBBK-RELATED"/>
    <property type="match status" value="1"/>
</dbReference>
<dbReference type="Pfam" id="PF13414">
    <property type="entry name" value="TPR_11"/>
    <property type="match status" value="1"/>
</dbReference>
<dbReference type="InterPro" id="IPR001296">
    <property type="entry name" value="Glyco_trans_1"/>
</dbReference>
<dbReference type="InterPro" id="IPR011990">
    <property type="entry name" value="TPR-like_helical_dom_sf"/>
</dbReference>
<evidence type="ECO:0000259" key="2">
    <source>
        <dbReference type="Pfam" id="PF00534"/>
    </source>
</evidence>
<dbReference type="eggNOG" id="COG0438">
    <property type="taxonomic scope" value="Bacteria"/>
</dbReference>
<dbReference type="Pfam" id="PF00534">
    <property type="entry name" value="Glycos_transf_1"/>
    <property type="match status" value="1"/>
</dbReference>
<proteinExistence type="predicted"/>
<reference evidence="3 4" key="1">
    <citation type="journal article" date="2011" name="J. Bacteriol.">
        <title>Genome sequence of the ethanol-producing Zymomonas mobilis subsp. pomaceae lectotype strain ATCC 29192.</title>
        <authorList>
            <person name="Kouvelis V.N."/>
            <person name="Davenport K.W."/>
            <person name="Brettin T.S."/>
            <person name="Bruce D."/>
            <person name="Detter C."/>
            <person name="Han C.S."/>
            <person name="Nolan M."/>
            <person name="Tapia R."/>
            <person name="Damoulaki A."/>
            <person name="Kyrpides N.C."/>
            <person name="Typas M.A."/>
            <person name="Pappas K.M."/>
        </authorList>
    </citation>
    <scope>NUCLEOTIDE SEQUENCE [LARGE SCALE GENOMIC DNA]</scope>
    <source>
        <strain evidence="4">ATCC 29192 / DSM 22645 / JCM 10191 / CCUG 17912 / NBRC 13757 / NCIMB 11200 / NRRL B-4491 / Barker I</strain>
    </source>
</reference>
<dbReference type="PATRIC" id="fig|579138.3.peg.1800"/>
<dbReference type="Gene3D" id="1.25.40.10">
    <property type="entry name" value="Tetratricopeptide repeat domain"/>
    <property type="match status" value="1"/>
</dbReference>
<protein>
    <submittedName>
        <fullName evidence="3">Glycosyl transferase group 1</fullName>
    </submittedName>
</protein>
<accession>F8ERW5</accession>
<dbReference type="KEGG" id="zmp:Zymop_1690"/>
<dbReference type="RefSeq" id="WP_013934966.1">
    <property type="nucleotide sequence ID" value="NC_015709.1"/>
</dbReference>
<dbReference type="GO" id="GO:0016757">
    <property type="term" value="F:glycosyltransferase activity"/>
    <property type="evidence" value="ECO:0007669"/>
    <property type="project" value="InterPro"/>
</dbReference>
<sequence>MKINIKRFFHAIREKTPQRYRTSGDQARNNKDWAQAIIEYKKHLELCPQDQAIWVQIGHALKEQGDYDAAIQAYYQAIELLPSDYDVHLHLAYLLERTGKQDQALNIITTAVKLTPSKDAYDLAHRLGYSPEMSTLSKTSKVDKNIKYLIEIDDLFDYLKSYKTPSGIQRVQIGIIRYIIESNKKHHGQYACIRTGKFNTGFWQIPFDKILNVLDYITLPDVSQHKLLSLIEEAERDSKWFEPKKGQIYLILGAFWGFGANASRYIHLKKSGVAVGVYIYDIIPISYPEYCSSGLVNEFTLALGDGLYSFDFIFTISEFVAKDVKRLQVEYNLREVPVSPILLAHQLHAHKAEITKFPEWGEKIEFLKNRNFVLMVSTIEARKNHIYLYMAWKALINEGIDPPDLVFVGRFGWRMDDFKSVLEDTDFLGKRIHILHDLLDVDLEVLYQECQFTIFPSIVEGWGLPVGESLAHGRPCIASETSSIPEVGGKLVDYIDPLNLHTGIKCLKKMILNKSYRDKRTNEIRKQFVPRTWDDVGKEIMEQLGSLSNFAPASYAPPLLEVGELFEPAKFAGSEKISASYIARPLRPLLAECWYASEKDFGVWMRGKSGNIHFSSPLHPNTDIIVYLEIVTPPWTDHRLSLSVGHNYQKVTQKENLEVIHLMANERHILKIKGKVEDDGSIFVGFHIEGDTIKLHPNKNPNDPREFYIGLKRLIYTAVTDIEERIKILESFATNDFDKVEL</sequence>
<evidence type="ECO:0000313" key="4">
    <source>
        <dbReference type="Proteomes" id="UP000000491"/>
    </source>
</evidence>
<feature type="domain" description="Glycosyl transferase family 1" evidence="2">
    <location>
        <begin position="359"/>
        <end position="490"/>
    </location>
</feature>
<dbReference type="PROSITE" id="PS50005">
    <property type="entry name" value="TPR"/>
    <property type="match status" value="2"/>
</dbReference>
<dbReference type="SMART" id="SM00028">
    <property type="entry name" value="TPR"/>
    <property type="match status" value="3"/>
</dbReference>
<organism evidence="3 4">
    <name type="scientific">Zymomonas mobilis subsp. pomaceae (strain ATCC 29192 / DSM 22645 / JCM 10191 / CCUG 17912 / NBRC 13757 / NCIMB 11200 / NRRL B-4491 / Barker I)</name>
    <dbReference type="NCBI Taxonomy" id="579138"/>
    <lineage>
        <taxon>Bacteria</taxon>
        <taxon>Pseudomonadati</taxon>
        <taxon>Pseudomonadota</taxon>
        <taxon>Alphaproteobacteria</taxon>
        <taxon>Sphingomonadales</taxon>
        <taxon>Zymomonadaceae</taxon>
        <taxon>Zymomonas</taxon>
    </lineage>
</organism>
<dbReference type="eggNOG" id="COG0457">
    <property type="taxonomic scope" value="Bacteria"/>
</dbReference>
<dbReference type="SUPFAM" id="SSF53756">
    <property type="entry name" value="UDP-Glycosyltransferase/glycogen phosphorylase"/>
    <property type="match status" value="1"/>
</dbReference>
<name>F8ERW5_ZYMMT</name>
<dbReference type="SUPFAM" id="SSF48452">
    <property type="entry name" value="TPR-like"/>
    <property type="match status" value="1"/>
</dbReference>
<feature type="repeat" description="TPR" evidence="1">
    <location>
        <begin position="51"/>
        <end position="84"/>
    </location>
</feature>
<dbReference type="STRING" id="579138.Zymop_1690"/>
<keyword evidence="1" id="KW-0802">TPR repeat</keyword>
<dbReference type="InterPro" id="IPR019734">
    <property type="entry name" value="TPR_rpt"/>
</dbReference>
<dbReference type="PROSITE" id="PS50293">
    <property type="entry name" value="TPR_REGION"/>
    <property type="match status" value="1"/>
</dbReference>
<feature type="repeat" description="TPR" evidence="1">
    <location>
        <begin position="85"/>
        <end position="118"/>
    </location>
</feature>
<dbReference type="AlphaFoldDB" id="F8ERW5"/>
<dbReference type="Proteomes" id="UP000000491">
    <property type="component" value="Chromosome"/>
</dbReference>
<dbReference type="EMBL" id="CP002865">
    <property type="protein sequence ID" value="AEI38578.1"/>
    <property type="molecule type" value="Genomic_DNA"/>
</dbReference>
<dbReference type="CDD" id="cd03809">
    <property type="entry name" value="GT4_MtfB-like"/>
    <property type="match status" value="1"/>
</dbReference>
<dbReference type="HOGENOM" id="CLU_405360_0_0_5"/>
<gene>
    <name evidence="3" type="ordered locus">Zymop_1690</name>
</gene>
<evidence type="ECO:0000313" key="3">
    <source>
        <dbReference type="EMBL" id="AEI38578.1"/>
    </source>
</evidence>